<name>A0AAX6IBJ5_IRIPA</name>
<proteinExistence type="predicted"/>
<gene>
    <name evidence="2" type="ORF">M6B38_266835</name>
</gene>
<organism evidence="2 3">
    <name type="scientific">Iris pallida</name>
    <name type="common">Sweet iris</name>
    <dbReference type="NCBI Taxonomy" id="29817"/>
    <lineage>
        <taxon>Eukaryota</taxon>
        <taxon>Viridiplantae</taxon>
        <taxon>Streptophyta</taxon>
        <taxon>Embryophyta</taxon>
        <taxon>Tracheophyta</taxon>
        <taxon>Spermatophyta</taxon>
        <taxon>Magnoliopsida</taxon>
        <taxon>Liliopsida</taxon>
        <taxon>Asparagales</taxon>
        <taxon>Iridaceae</taxon>
        <taxon>Iridoideae</taxon>
        <taxon>Irideae</taxon>
        <taxon>Iris</taxon>
    </lineage>
</organism>
<dbReference type="EMBL" id="JANAVB010003399">
    <property type="protein sequence ID" value="KAJ6849785.1"/>
    <property type="molecule type" value="Genomic_DNA"/>
</dbReference>
<dbReference type="AlphaFoldDB" id="A0AAX6IBJ5"/>
<evidence type="ECO:0000313" key="2">
    <source>
        <dbReference type="EMBL" id="KAJ6849785.1"/>
    </source>
</evidence>
<keyword evidence="1" id="KW-0732">Signal</keyword>
<reference evidence="2" key="2">
    <citation type="submission" date="2023-04" db="EMBL/GenBank/DDBJ databases">
        <authorList>
            <person name="Bruccoleri R.E."/>
            <person name="Oakeley E.J."/>
            <person name="Faust A.-M."/>
            <person name="Dessus-Babus S."/>
            <person name="Altorfer M."/>
            <person name="Burckhardt D."/>
            <person name="Oertli M."/>
            <person name="Naumann U."/>
            <person name="Petersen F."/>
            <person name="Wong J."/>
        </authorList>
    </citation>
    <scope>NUCLEOTIDE SEQUENCE</scope>
    <source>
        <strain evidence="2">GSM-AAB239-AS_SAM_17_03QT</strain>
        <tissue evidence="2">Leaf</tissue>
    </source>
</reference>
<reference evidence="2" key="1">
    <citation type="journal article" date="2023" name="GigaByte">
        <title>Genome assembly of the bearded iris, Iris pallida Lam.</title>
        <authorList>
            <person name="Bruccoleri R.E."/>
            <person name="Oakeley E.J."/>
            <person name="Faust A.M.E."/>
            <person name="Altorfer M."/>
            <person name="Dessus-Babus S."/>
            <person name="Burckhardt D."/>
            <person name="Oertli M."/>
            <person name="Naumann U."/>
            <person name="Petersen F."/>
            <person name="Wong J."/>
        </authorList>
    </citation>
    <scope>NUCLEOTIDE SEQUENCE</scope>
    <source>
        <strain evidence="2">GSM-AAB239-AS_SAM_17_03QT</strain>
    </source>
</reference>
<accession>A0AAX6IBJ5</accession>
<sequence>MAQVILILLLLVPILSSSVLVVGAERTNIGICGSDRVGVVESSESVYFFVNRKRVDDPDLVCSVLGFYLGSGCFVGDREWDRIGKRCCVRGFGVANDGYT</sequence>
<dbReference type="Proteomes" id="UP001140949">
    <property type="component" value="Unassembled WGS sequence"/>
</dbReference>
<evidence type="ECO:0000313" key="3">
    <source>
        <dbReference type="Proteomes" id="UP001140949"/>
    </source>
</evidence>
<evidence type="ECO:0000256" key="1">
    <source>
        <dbReference type="SAM" id="SignalP"/>
    </source>
</evidence>
<feature type="signal peptide" evidence="1">
    <location>
        <begin position="1"/>
        <end position="17"/>
    </location>
</feature>
<feature type="chain" id="PRO_5043746903" evidence="1">
    <location>
        <begin position="18"/>
        <end position="100"/>
    </location>
</feature>
<keyword evidence="3" id="KW-1185">Reference proteome</keyword>
<comment type="caution">
    <text evidence="2">The sequence shown here is derived from an EMBL/GenBank/DDBJ whole genome shotgun (WGS) entry which is preliminary data.</text>
</comment>
<protein>
    <submittedName>
        <fullName evidence="2">Uncharacterized protein</fullName>
    </submittedName>
</protein>